<evidence type="ECO:0000313" key="6">
    <source>
        <dbReference type="EMBL" id="GIF54779.1"/>
    </source>
</evidence>
<accession>A0ABQ4BWB2</accession>
<feature type="transmembrane region" description="Helical" evidence="4">
    <location>
        <begin position="18"/>
        <end position="38"/>
    </location>
</feature>
<feature type="transmembrane region" description="Helical" evidence="4">
    <location>
        <begin position="106"/>
        <end position="123"/>
    </location>
</feature>
<keyword evidence="4" id="KW-0812">Transmembrane</keyword>
<feature type="transmembrane region" description="Helical" evidence="4">
    <location>
        <begin position="44"/>
        <end position="66"/>
    </location>
</feature>
<protein>
    <recommendedName>
        <fullName evidence="3">Carboxylic ester hydrolase</fullName>
        <ecNumber evidence="3">3.1.1.-</ecNumber>
    </recommendedName>
</protein>
<evidence type="ECO:0000256" key="1">
    <source>
        <dbReference type="ARBA" id="ARBA00005964"/>
    </source>
</evidence>
<dbReference type="PROSITE" id="PS00122">
    <property type="entry name" value="CARBOXYLESTERASE_B_1"/>
    <property type="match status" value="1"/>
</dbReference>
<keyword evidence="4" id="KW-0472">Membrane</keyword>
<evidence type="ECO:0000256" key="2">
    <source>
        <dbReference type="ARBA" id="ARBA00022801"/>
    </source>
</evidence>
<dbReference type="InterPro" id="IPR050309">
    <property type="entry name" value="Type-B_Carboxylest/Lipase"/>
</dbReference>
<dbReference type="RefSeq" id="WP_239090480.1">
    <property type="nucleotide sequence ID" value="NZ_BAAALU010000030.1"/>
</dbReference>
<dbReference type="EMBL" id="BONC01000003">
    <property type="protein sequence ID" value="GIF54779.1"/>
    <property type="molecule type" value="Genomic_DNA"/>
</dbReference>
<proteinExistence type="inferred from homology"/>
<comment type="similarity">
    <text evidence="1 3">Belongs to the type-B carboxylesterase/lipase family.</text>
</comment>
<evidence type="ECO:0000259" key="5">
    <source>
        <dbReference type="Pfam" id="PF00135"/>
    </source>
</evidence>
<dbReference type="InterPro" id="IPR002018">
    <property type="entry name" value="CarbesteraseB"/>
</dbReference>
<evidence type="ECO:0000313" key="7">
    <source>
        <dbReference type="Proteomes" id="UP000624325"/>
    </source>
</evidence>
<dbReference type="InterPro" id="IPR000997">
    <property type="entry name" value="Cholinesterase"/>
</dbReference>
<dbReference type="Proteomes" id="UP000624325">
    <property type="component" value="Unassembled WGS sequence"/>
</dbReference>
<keyword evidence="7" id="KW-1185">Reference proteome</keyword>
<dbReference type="Pfam" id="PF00135">
    <property type="entry name" value="COesterase"/>
    <property type="match status" value="1"/>
</dbReference>
<comment type="caution">
    <text evidence="6">The sequence shown here is derived from an EMBL/GenBank/DDBJ whole genome shotgun (WGS) entry which is preliminary data.</text>
</comment>
<gene>
    <name evidence="6" type="ORF">Air01nite_08740</name>
</gene>
<keyword evidence="4" id="KW-1133">Transmembrane helix</keyword>
<feature type="transmembrane region" description="Helical" evidence="4">
    <location>
        <begin position="78"/>
        <end position="100"/>
    </location>
</feature>
<feature type="transmembrane region" description="Helical" evidence="4">
    <location>
        <begin position="195"/>
        <end position="221"/>
    </location>
</feature>
<evidence type="ECO:0000256" key="3">
    <source>
        <dbReference type="RuleBase" id="RU361235"/>
    </source>
</evidence>
<keyword evidence="2 3" id="KW-0378">Hydrolase</keyword>
<dbReference type="InterPro" id="IPR019826">
    <property type="entry name" value="Carboxylesterase_B_AS"/>
</dbReference>
<dbReference type="Gene3D" id="3.40.50.1820">
    <property type="entry name" value="alpha/beta hydrolase"/>
    <property type="match status" value="1"/>
</dbReference>
<name>A0ABQ4BWB2_9ACTN</name>
<organism evidence="6 7">
    <name type="scientific">Asanoa iriomotensis</name>
    <dbReference type="NCBI Taxonomy" id="234613"/>
    <lineage>
        <taxon>Bacteria</taxon>
        <taxon>Bacillati</taxon>
        <taxon>Actinomycetota</taxon>
        <taxon>Actinomycetes</taxon>
        <taxon>Micromonosporales</taxon>
        <taxon>Micromonosporaceae</taxon>
        <taxon>Asanoa</taxon>
    </lineage>
</organism>
<sequence>MSGDGLPRDDRAWPRGSFVVSAVLVLIAVGSSVAFVVAAADRGALQAALVAGGFLVAFGYGLAVAVPAMRRAIAGRDLPARLTLLQFAGVVVAFVVMGFAGGVGGAMLTGLIGGLLIANMWAIRKARANRSVVNAYEASLPPTPAVDEPPARDVDVLGPALRLAVSQDGRRSLAWVLALAVVVVGSAALDVPDRVLGFVVLVGVLPVGWVLRRLVAGWLALRDLNKGTTPRRAYVVLLHDPAPRMIRPLLGVWADPPVPRGGRLPKPERVWIYGGAYVIGGASQPEFDGANLARDGGVVVVTFNYRLGVEGFAQITGAPPNRGLLDQVAALEWVRANIAAFGGDPEEVTVFGQSAGAGSIAALLAMPRAAGLFRRAVVQSMPGTYFSTELAADIASACAAKLGLRPVVADLADVDPELLVLAADNVTATMADRAERWGQPAHRSIPFAPVVDGEVLPTTPWQALAAGAGRDIDLLAGHTRDEHRLFTVFTGFLGEVTPEQARTALRIFGPDDGRYQDAGPDELYELVHSDWLFRMPTLHLAEAQVAGGGRAHFYELTWPAPGMGGVLGACHGLDVPLVFGNLTSGQPAVLIGDNPTAEAVALSRKMRAAWTRFASHGDPGWPAYDADRRLTQVFDTSPALTPYPEEMSRLIWQDHAFLPHPVVAPRP</sequence>
<dbReference type="PANTHER" id="PTHR11559">
    <property type="entry name" value="CARBOXYLESTERASE"/>
    <property type="match status" value="1"/>
</dbReference>
<dbReference type="PRINTS" id="PR00878">
    <property type="entry name" value="CHOLNESTRASE"/>
</dbReference>
<dbReference type="EC" id="3.1.1.-" evidence="3"/>
<evidence type="ECO:0000256" key="4">
    <source>
        <dbReference type="SAM" id="Phobius"/>
    </source>
</evidence>
<feature type="domain" description="Carboxylesterase type B" evidence="5">
    <location>
        <begin position="270"/>
        <end position="620"/>
    </location>
</feature>
<dbReference type="InterPro" id="IPR029058">
    <property type="entry name" value="AB_hydrolase_fold"/>
</dbReference>
<feature type="transmembrane region" description="Helical" evidence="4">
    <location>
        <begin position="172"/>
        <end position="189"/>
    </location>
</feature>
<dbReference type="SUPFAM" id="SSF53474">
    <property type="entry name" value="alpha/beta-Hydrolases"/>
    <property type="match status" value="1"/>
</dbReference>
<reference evidence="6 7" key="1">
    <citation type="submission" date="2021-01" db="EMBL/GenBank/DDBJ databases">
        <title>Whole genome shotgun sequence of Asanoa iriomotensis NBRC 100142.</title>
        <authorList>
            <person name="Komaki H."/>
            <person name="Tamura T."/>
        </authorList>
    </citation>
    <scope>NUCLEOTIDE SEQUENCE [LARGE SCALE GENOMIC DNA]</scope>
    <source>
        <strain evidence="6 7">NBRC 100142</strain>
    </source>
</reference>